<dbReference type="KEGG" id="deo:CAY53_05605"/>
<evidence type="ECO:0000313" key="5">
    <source>
        <dbReference type="Proteomes" id="UP000239867"/>
    </source>
</evidence>
<dbReference type="PANTHER" id="PTHR30149:SF0">
    <property type="entry name" value="HYDROGENASE MATURATION FACTOR HYPD"/>
    <property type="match status" value="1"/>
</dbReference>
<dbReference type="GO" id="GO:0005506">
    <property type="term" value="F:iron ion binding"/>
    <property type="evidence" value="ECO:0007669"/>
    <property type="project" value="TreeGrafter"/>
</dbReference>
<evidence type="ECO:0000313" key="4">
    <source>
        <dbReference type="EMBL" id="AVD71020.1"/>
    </source>
</evidence>
<protein>
    <submittedName>
        <fullName evidence="4">Hydrogenase formation protein HypD</fullName>
    </submittedName>
</protein>
<dbReference type="PANTHER" id="PTHR30149">
    <property type="entry name" value="HYDROGENASE PROTEIN ASSEMBLY PROTEIN HYPD"/>
    <property type="match status" value="1"/>
</dbReference>
<keyword evidence="3" id="KW-0408">Iron</keyword>
<dbReference type="OrthoDB" id="9770424at2"/>
<name>A0A2L1GMU9_9BACT</name>
<comment type="similarity">
    <text evidence="1">Belongs to the HypD family.</text>
</comment>
<dbReference type="PIRSF" id="PIRSF005622">
    <property type="entry name" value="Hydrgn_mat_hypD"/>
    <property type="match status" value="1"/>
</dbReference>
<dbReference type="GO" id="GO:0070025">
    <property type="term" value="F:carbon monoxide binding"/>
    <property type="evidence" value="ECO:0007669"/>
    <property type="project" value="TreeGrafter"/>
</dbReference>
<dbReference type="Gene3D" id="3.40.50.11740">
    <property type="entry name" value="HypD, alpha/beta domain 2"/>
    <property type="match status" value="2"/>
</dbReference>
<reference evidence="4 5" key="1">
    <citation type="journal article" date="2018" name="MBio">
        <title>Insights into the evolution of host association through the isolation and characterization of a novel human periodontal pathobiont, Desulfobulbus oralis.</title>
        <authorList>
            <person name="Cross K.L."/>
            <person name="Chirania P."/>
            <person name="Xiong W."/>
            <person name="Beall C.J."/>
            <person name="Elkins J.G."/>
            <person name="Giannone R.J."/>
            <person name="Griffen A.L."/>
            <person name="Guss A.M."/>
            <person name="Hettich R.L."/>
            <person name="Joshi S.S."/>
            <person name="Mokrzan E.M."/>
            <person name="Martin R.K."/>
            <person name="Zhulin I.B."/>
            <person name="Leys E.J."/>
            <person name="Podar M."/>
        </authorList>
    </citation>
    <scope>NUCLEOTIDE SEQUENCE [LARGE SCALE GENOMIC DNA]</scope>
    <source>
        <strain evidence="4 5">ORNL</strain>
    </source>
</reference>
<sequence length="369" mass="39162">MNLNTSFGAQELCRPLLAEIDRLAARSAPTGPIRLMEVCGTHTVAIFRHGIRSLLPPQVQLLSGPGCPVCVTPAGHIDLCVQAAKQDGVVVATFGDLIRVPGSHGSLADARARGEAQVEMVYSPMDALALARRRPELQVVFPAIGFETTAPAIAATVLAAQAAAVENFSIIPLAKTMPAVLVELLKDRDLNLSGLLCPGHVSAITGTAMYEALVQEYGLCCAVTGFEPADLLAGILSLLQQQATGQPQVANCYPRVVDEAGNPRARNLLERVFEPVDSEWRGLGSIPASGLGLRPAYRHFNAVHRLGLEARILPEPPGCRCGQILKGRLQPPDCPLYGRVCTPLAPVGPCMVSSEGSCAAWYRYSGHTI</sequence>
<evidence type="ECO:0000256" key="3">
    <source>
        <dbReference type="ARBA" id="ARBA00023004"/>
    </source>
</evidence>
<proteinExistence type="inferred from homology"/>
<evidence type="ECO:0000256" key="1">
    <source>
        <dbReference type="ARBA" id="ARBA00007888"/>
    </source>
</evidence>
<dbReference type="Gene3D" id="6.10.20.100">
    <property type="match status" value="1"/>
</dbReference>
<keyword evidence="5" id="KW-1185">Reference proteome</keyword>
<dbReference type="Pfam" id="PF01924">
    <property type="entry name" value="HypD"/>
    <property type="match status" value="1"/>
</dbReference>
<accession>A0A2L1GMU9</accession>
<dbReference type="GO" id="GO:0051604">
    <property type="term" value="P:protein maturation"/>
    <property type="evidence" value="ECO:0007669"/>
    <property type="project" value="TreeGrafter"/>
</dbReference>
<evidence type="ECO:0000256" key="2">
    <source>
        <dbReference type="ARBA" id="ARBA00022723"/>
    </source>
</evidence>
<gene>
    <name evidence="4" type="ORF">CAY53_05605</name>
</gene>
<keyword evidence="2" id="KW-0479">Metal-binding</keyword>
<dbReference type="GO" id="GO:0051539">
    <property type="term" value="F:4 iron, 4 sulfur cluster binding"/>
    <property type="evidence" value="ECO:0007669"/>
    <property type="project" value="TreeGrafter"/>
</dbReference>
<dbReference type="RefSeq" id="WP_104936299.1">
    <property type="nucleotide sequence ID" value="NZ_CP021255.1"/>
</dbReference>
<dbReference type="Proteomes" id="UP000239867">
    <property type="component" value="Chromosome"/>
</dbReference>
<dbReference type="NCBIfam" id="TIGR00075">
    <property type="entry name" value="hypD"/>
    <property type="match status" value="1"/>
</dbReference>
<dbReference type="InterPro" id="IPR042243">
    <property type="entry name" value="HypD_1"/>
</dbReference>
<organism evidence="4 5">
    <name type="scientific">Desulfobulbus oralis</name>
    <dbReference type="NCBI Taxonomy" id="1986146"/>
    <lineage>
        <taxon>Bacteria</taxon>
        <taxon>Pseudomonadati</taxon>
        <taxon>Thermodesulfobacteriota</taxon>
        <taxon>Desulfobulbia</taxon>
        <taxon>Desulfobulbales</taxon>
        <taxon>Desulfobulbaceae</taxon>
        <taxon>Desulfobulbus</taxon>
    </lineage>
</organism>
<dbReference type="InterPro" id="IPR002780">
    <property type="entry name" value="Hyd_form_HypD"/>
</dbReference>
<dbReference type="EMBL" id="CP021255">
    <property type="protein sequence ID" value="AVD71020.1"/>
    <property type="molecule type" value="Genomic_DNA"/>
</dbReference>
<dbReference type="InterPro" id="IPR042244">
    <property type="entry name" value="HypD_2_sf"/>
</dbReference>
<dbReference type="AlphaFoldDB" id="A0A2L1GMU9"/>